<comment type="pathway">
    <text evidence="8">Amino-acid biosynthesis; L-arginine biosynthesis; L-ornithine and N-acetyl-L-glutamate from L-glutamate and N(2)-acetyl-L-ornithine (cyclic): step 1/1.</text>
</comment>
<name>A0A7W8LMG0_9SPIR</name>
<evidence type="ECO:0000256" key="8">
    <source>
        <dbReference type="HAMAP-Rule" id="MF_01106"/>
    </source>
</evidence>
<dbReference type="InterPro" id="IPR016117">
    <property type="entry name" value="ArgJ-like_dom_sf"/>
</dbReference>
<accession>A0A7W8LMG0</accession>
<comment type="subcellular location">
    <subcellularLocation>
        <location evidence="8">Cytoplasm</location>
    </subcellularLocation>
</comment>
<feature type="binding site" evidence="8">
    <location>
        <position position="425"/>
    </location>
    <ligand>
        <name>substrate</name>
    </ligand>
</feature>
<keyword evidence="6 8" id="KW-0068">Autocatalytic cleavage</keyword>
<feature type="active site" description="Nucleophile" evidence="8">
    <location>
        <position position="192"/>
    </location>
</feature>
<dbReference type="FunFam" id="3.60.70.12:FF:000001">
    <property type="entry name" value="Arginine biosynthesis bifunctional protein ArgJ, chloroplastic"/>
    <property type="match status" value="1"/>
</dbReference>
<dbReference type="Proteomes" id="UP000518887">
    <property type="component" value="Unassembled WGS sequence"/>
</dbReference>
<dbReference type="InterPro" id="IPR042195">
    <property type="entry name" value="ArgJ_beta_C"/>
</dbReference>
<dbReference type="InterPro" id="IPR002813">
    <property type="entry name" value="Arg_biosynth_ArgJ"/>
</dbReference>
<dbReference type="GO" id="GO:0005737">
    <property type="term" value="C:cytoplasm"/>
    <property type="evidence" value="ECO:0007669"/>
    <property type="project" value="UniProtKB-SubCell"/>
</dbReference>
<dbReference type="AlphaFoldDB" id="A0A7W8LMG0"/>
<feature type="binding site" evidence="8">
    <location>
        <position position="420"/>
    </location>
    <ligand>
        <name>substrate</name>
    </ligand>
</feature>
<dbReference type="NCBIfam" id="TIGR00120">
    <property type="entry name" value="ArgJ"/>
    <property type="match status" value="1"/>
</dbReference>
<evidence type="ECO:0000256" key="2">
    <source>
        <dbReference type="ARBA" id="ARBA00011475"/>
    </source>
</evidence>
<keyword evidence="10" id="KW-1185">Reference proteome</keyword>
<dbReference type="Gene3D" id="3.10.20.340">
    <property type="entry name" value="ArgJ beta chain, C-terminal domain"/>
    <property type="match status" value="1"/>
</dbReference>
<feature type="chain" id="PRO_5031640530" description="Arginine biosynthesis bifunctional protein ArgJ beta chain" evidence="8">
    <location>
        <begin position="192"/>
        <end position="425"/>
    </location>
</feature>
<keyword evidence="7 8" id="KW-0012">Acyltransferase</keyword>
<feature type="binding site" evidence="8">
    <location>
        <position position="155"/>
    </location>
    <ligand>
        <name>substrate</name>
    </ligand>
</feature>
<feature type="site" description="Involved in the stabilization of negative charge on the oxyanion by the formation of the oxyanion hole" evidence="8">
    <location>
        <position position="118"/>
    </location>
</feature>
<evidence type="ECO:0000313" key="10">
    <source>
        <dbReference type="Proteomes" id="UP000518887"/>
    </source>
</evidence>
<evidence type="ECO:0000256" key="7">
    <source>
        <dbReference type="ARBA" id="ARBA00023315"/>
    </source>
</evidence>
<comment type="function">
    <text evidence="8">Catalyzes two activities which are involved in the cyclic version of arginine biosynthesis: the synthesis of N-acetylglutamate from glutamate and acetyl-CoA as the acetyl donor, and of ornithine by transacetylation between N(2)-acetylornithine and glutamate.</text>
</comment>
<comment type="subunit">
    <text evidence="2 8">Heterotetramer of two alpha and two beta chains.</text>
</comment>
<evidence type="ECO:0000256" key="5">
    <source>
        <dbReference type="ARBA" id="ARBA00022679"/>
    </source>
</evidence>
<dbReference type="GO" id="GO:0006526">
    <property type="term" value="P:L-arginine biosynthetic process"/>
    <property type="evidence" value="ECO:0007669"/>
    <property type="project" value="UniProtKB-UniRule"/>
</dbReference>
<comment type="caution">
    <text evidence="9">The sequence shown here is derived from an EMBL/GenBank/DDBJ whole genome shotgun (WGS) entry which is preliminary data.</text>
</comment>
<dbReference type="EC" id="2.3.1.35" evidence="8"/>
<evidence type="ECO:0000256" key="6">
    <source>
        <dbReference type="ARBA" id="ARBA00022813"/>
    </source>
</evidence>
<feature type="binding site" evidence="8">
    <location>
        <position position="192"/>
    </location>
    <ligand>
        <name>substrate</name>
    </ligand>
</feature>
<feature type="binding site" evidence="8">
    <location>
        <position position="278"/>
    </location>
    <ligand>
        <name>substrate</name>
    </ligand>
</feature>
<keyword evidence="8" id="KW-0511">Multifunctional enzyme</keyword>
<dbReference type="PANTHER" id="PTHR23100">
    <property type="entry name" value="ARGININE BIOSYNTHESIS BIFUNCTIONAL PROTEIN ARGJ"/>
    <property type="match status" value="1"/>
</dbReference>
<keyword evidence="8" id="KW-0963">Cytoplasm</keyword>
<dbReference type="GO" id="GO:0004042">
    <property type="term" value="F:L-glutamate N-acetyltransferase activity"/>
    <property type="evidence" value="ECO:0007669"/>
    <property type="project" value="UniProtKB-UniRule"/>
</dbReference>
<evidence type="ECO:0000313" key="9">
    <source>
        <dbReference type="EMBL" id="MBB5226474.1"/>
    </source>
</evidence>
<comment type="catalytic activity">
    <reaction evidence="8">
        <text>N(2)-acetyl-L-ornithine + L-glutamate = N-acetyl-L-glutamate + L-ornithine</text>
        <dbReference type="Rhea" id="RHEA:15349"/>
        <dbReference type="ChEBI" id="CHEBI:29985"/>
        <dbReference type="ChEBI" id="CHEBI:44337"/>
        <dbReference type="ChEBI" id="CHEBI:46911"/>
        <dbReference type="ChEBI" id="CHEBI:57805"/>
        <dbReference type="EC" id="2.3.1.35"/>
    </reaction>
</comment>
<dbReference type="Gene3D" id="3.60.70.12">
    <property type="entry name" value="L-amino peptidase D-ALA esterase/amidase"/>
    <property type="match status" value="1"/>
</dbReference>
<dbReference type="NCBIfam" id="NF003802">
    <property type="entry name" value="PRK05388.1"/>
    <property type="match status" value="1"/>
</dbReference>
<sequence length="425" mass="44826">MAFSCNFIDGGVTAAQGFTANGVLNKIKSSRTTNDTALIFSEKVCNAAGVFTQNRVKAECVKLTRDHIANGKAQAVIANSGNANACTGKEGYDNANKEAVAVAAKMNINSDDVLVLSTGVIGQQLPVDKILNGLDKLADGLSKEGHKEARIAIMTTDTQYKEVALETVIGGKSVRMGTMAKGSGMIHINLGTMLGFITTDCAISSQMLEKALRISAAGTYNCVSIDGDTSTNDSLLILANGMAGNAEITSEGADFDAFVEALNALNTQMAKKIAADGEGASRLVTCNVVGADTVENARGLAKAVICSNLVKAAFFGADANWGRILDAMGYSGFFFTPEKTSVSFLSREGAKRYFEDGSQNGGKENSIKVFDHGVPLNFDEDLAKKILTEEAVDILVELEDGSAKGTAWGCDLTYDYVKINGDYRT</sequence>
<comment type="similarity">
    <text evidence="1 8">Belongs to the ArgJ family.</text>
</comment>
<dbReference type="SUPFAM" id="SSF56266">
    <property type="entry name" value="DmpA/ArgJ-like"/>
    <property type="match status" value="1"/>
</dbReference>
<dbReference type="PANTHER" id="PTHR23100:SF0">
    <property type="entry name" value="ARGININE BIOSYNTHESIS BIFUNCTIONAL PROTEIN ARGJ, MITOCHONDRIAL"/>
    <property type="match status" value="1"/>
</dbReference>
<organism evidence="9 10">
    <name type="scientific">Treponema ruminis</name>
    <dbReference type="NCBI Taxonomy" id="744515"/>
    <lineage>
        <taxon>Bacteria</taxon>
        <taxon>Pseudomonadati</taxon>
        <taxon>Spirochaetota</taxon>
        <taxon>Spirochaetia</taxon>
        <taxon>Spirochaetales</taxon>
        <taxon>Treponemataceae</taxon>
        <taxon>Treponema</taxon>
    </lineage>
</organism>
<reference evidence="9 10" key="1">
    <citation type="submission" date="2020-08" db="EMBL/GenBank/DDBJ databases">
        <title>Genomic Encyclopedia of Type Strains, Phase IV (KMG-IV): sequencing the most valuable type-strain genomes for metagenomic binning, comparative biology and taxonomic classification.</title>
        <authorList>
            <person name="Goeker M."/>
        </authorList>
    </citation>
    <scope>NUCLEOTIDE SEQUENCE [LARGE SCALE GENOMIC DNA]</scope>
    <source>
        <strain evidence="9 10">DSM 103462</strain>
    </source>
</reference>
<feature type="binding site" evidence="8">
    <location>
        <position position="181"/>
    </location>
    <ligand>
        <name>substrate</name>
    </ligand>
</feature>
<evidence type="ECO:0000256" key="3">
    <source>
        <dbReference type="ARBA" id="ARBA00022571"/>
    </source>
</evidence>
<keyword evidence="5 8" id="KW-0808">Transferase</keyword>
<comment type="catalytic activity">
    <reaction evidence="8">
        <text>L-glutamate + acetyl-CoA = N-acetyl-L-glutamate + CoA + H(+)</text>
        <dbReference type="Rhea" id="RHEA:24292"/>
        <dbReference type="ChEBI" id="CHEBI:15378"/>
        <dbReference type="ChEBI" id="CHEBI:29985"/>
        <dbReference type="ChEBI" id="CHEBI:44337"/>
        <dbReference type="ChEBI" id="CHEBI:57287"/>
        <dbReference type="ChEBI" id="CHEBI:57288"/>
        <dbReference type="EC" id="2.3.1.1"/>
    </reaction>
</comment>
<dbReference type="Pfam" id="PF01960">
    <property type="entry name" value="ArgJ"/>
    <property type="match status" value="1"/>
</dbReference>
<dbReference type="Gene3D" id="3.30.2330.10">
    <property type="entry name" value="arginine biosynthesis bifunctional protein suprefamily"/>
    <property type="match status" value="1"/>
</dbReference>
<gene>
    <name evidence="8" type="primary">argJ</name>
    <name evidence="9" type="ORF">HNP76_001847</name>
</gene>
<dbReference type="GO" id="GO:0004358">
    <property type="term" value="F:L-glutamate N-acetyltransferase activity, acting on acetyl-L-ornithine as donor"/>
    <property type="evidence" value="ECO:0007669"/>
    <property type="project" value="UniProtKB-UniRule"/>
</dbReference>
<comment type="pathway">
    <text evidence="8">Amino-acid biosynthesis; L-arginine biosynthesis; N(2)-acetyl-L-ornithine from L-glutamate: step 1/4.</text>
</comment>
<dbReference type="GO" id="GO:0006592">
    <property type="term" value="P:ornithine biosynthetic process"/>
    <property type="evidence" value="ECO:0007669"/>
    <property type="project" value="TreeGrafter"/>
</dbReference>
<feature type="site" description="Involved in the stabilization of negative charge on the oxyanion by the formation of the oxyanion hole" evidence="8">
    <location>
        <position position="119"/>
    </location>
</feature>
<dbReference type="EMBL" id="JACHFQ010000005">
    <property type="protein sequence ID" value="MBB5226474.1"/>
    <property type="molecule type" value="Genomic_DNA"/>
</dbReference>
<dbReference type="RefSeq" id="WP_184659763.1">
    <property type="nucleotide sequence ID" value="NZ_CP031518.1"/>
</dbReference>
<dbReference type="UniPathway" id="UPA00068">
    <property type="reaction ID" value="UER00106"/>
</dbReference>
<dbReference type="HAMAP" id="MF_01106">
    <property type="entry name" value="ArgJ"/>
    <property type="match status" value="1"/>
</dbReference>
<evidence type="ECO:0000256" key="1">
    <source>
        <dbReference type="ARBA" id="ARBA00006774"/>
    </source>
</evidence>
<dbReference type="CDD" id="cd02152">
    <property type="entry name" value="OAT"/>
    <property type="match status" value="1"/>
</dbReference>
<protein>
    <recommendedName>
        <fullName evidence="8">Arginine biosynthesis bifunctional protein ArgJ</fullName>
    </recommendedName>
    <domain>
        <recommendedName>
            <fullName evidence="8">Glutamate N-acetyltransferase</fullName>
            <ecNumber evidence="8">2.3.1.35</ecNumber>
        </recommendedName>
        <alternativeName>
            <fullName evidence="8">Ornithine acetyltransferase</fullName>
            <shortName evidence="8">OATase</shortName>
        </alternativeName>
        <alternativeName>
            <fullName evidence="8">Ornithine transacetylase</fullName>
        </alternativeName>
    </domain>
    <domain>
        <recommendedName>
            <fullName evidence="8">Amino-acid acetyltransferase</fullName>
            <ecNumber evidence="8">2.3.1.1</ecNumber>
        </recommendedName>
        <alternativeName>
            <fullName evidence="8">N-acetylglutamate synthase</fullName>
            <shortName evidence="8">AGSase</shortName>
        </alternativeName>
    </domain>
    <component>
        <recommendedName>
            <fullName evidence="8">Arginine biosynthesis bifunctional protein ArgJ alpha chain</fullName>
        </recommendedName>
    </component>
    <component>
        <recommendedName>
            <fullName evidence="8">Arginine biosynthesis bifunctional protein ArgJ beta chain</fullName>
        </recommendedName>
    </component>
</protein>
<evidence type="ECO:0000256" key="4">
    <source>
        <dbReference type="ARBA" id="ARBA00022605"/>
    </source>
</evidence>
<feature type="chain" id="PRO_5031640529" description="Arginine biosynthesis bifunctional protein ArgJ alpha chain" evidence="8">
    <location>
        <begin position="1"/>
        <end position="191"/>
    </location>
</feature>
<feature type="site" description="Cleavage; by autolysis" evidence="8">
    <location>
        <begin position="191"/>
        <end position="192"/>
    </location>
</feature>
<keyword evidence="3 8" id="KW-0055">Arginine biosynthesis</keyword>
<keyword evidence="4 8" id="KW-0028">Amino-acid biosynthesis</keyword>
<dbReference type="EC" id="2.3.1.1" evidence="8"/>
<proteinExistence type="inferred from homology"/>